<keyword evidence="10" id="KW-1185">Reference proteome</keyword>
<keyword evidence="4" id="KW-1015">Disulfide bond</keyword>
<evidence type="ECO:0000256" key="4">
    <source>
        <dbReference type="ARBA" id="ARBA00023157"/>
    </source>
</evidence>
<accession>A0AAE8M539</accession>
<evidence type="ECO:0000259" key="8">
    <source>
        <dbReference type="PROSITE" id="PS50048"/>
    </source>
</evidence>
<dbReference type="SUPFAM" id="SSF57701">
    <property type="entry name" value="Zn2/Cys6 DNA-binding domain"/>
    <property type="match status" value="1"/>
</dbReference>
<dbReference type="InterPro" id="IPR036864">
    <property type="entry name" value="Zn2-C6_fun-type_DNA-bd_sf"/>
</dbReference>
<dbReference type="Proteomes" id="UP001187734">
    <property type="component" value="Unassembled WGS sequence"/>
</dbReference>
<dbReference type="GO" id="GO:0001228">
    <property type="term" value="F:DNA-binding transcription activator activity, RNA polymerase II-specific"/>
    <property type="evidence" value="ECO:0007669"/>
    <property type="project" value="TreeGrafter"/>
</dbReference>
<evidence type="ECO:0000256" key="1">
    <source>
        <dbReference type="ARBA" id="ARBA00022487"/>
    </source>
</evidence>
<dbReference type="Pfam" id="PF00172">
    <property type="entry name" value="Zn_clus"/>
    <property type="match status" value="1"/>
</dbReference>
<feature type="compositionally biased region" description="Basic residues" evidence="7">
    <location>
        <begin position="16"/>
        <end position="26"/>
    </location>
</feature>
<dbReference type="InterPro" id="IPR053157">
    <property type="entry name" value="Sterol_Uptake_Regulator"/>
</dbReference>
<dbReference type="EMBL" id="ONZP01000126">
    <property type="protein sequence ID" value="SPJ74496.1"/>
    <property type="molecule type" value="Genomic_DNA"/>
</dbReference>
<name>A0AAE8M539_9HYPO</name>
<reference evidence="9" key="1">
    <citation type="submission" date="2018-03" db="EMBL/GenBank/DDBJ databases">
        <authorList>
            <person name="Guldener U."/>
        </authorList>
    </citation>
    <scope>NUCLEOTIDE SEQUENCE</scope>
</reference>
<dbReference type="GO" id="GO:0052689">
    <property type="term" value="F:carboxylic ester hydrolase activity"/>
    <property type="evidence" value="ECO:0007669"/>
    <property type="project" value="UniProtKB-KW"/>
</dbReference>
<keyword evidence="5" id="KW-0539">Nucleus</keyword>
<dbReference type="CDD" id="cd00067">
    <property type="entry name" value="GAL4"/>
    <property type="match status" value="1"/>
</dbReference>
<organism evidence="9 10">
    <name type="scientific">Fusarium torulosum</name>
    <dbReference type="NCBI Taxonomy" id="33205"/>
    <lineage>
        <taxon>Eukaryota</taxon>
        <taxon>Fungi</taxon>
        <taxon>Dikarya</taxon>
        <taxon>Ascomycota</taxon>
        <taxon>Pezizomycotina</taxon>
        <taxon>Sordariomycetes</taxon>
        <taxon>Hypocreomycetidae</taxon>
        <taxon>Hypocreales</taxon>
        <taxon>Nectriaceae</taxon>
        <taxon>Fusarium</taxon>
    </lineage>
</organism>
<dbReference type="SMART" id="SM00066">
    <property type="entry name" value="GAL4"/>
    <property type="match status" value="1"/>
</dbReference>
<dbReference type="InterPro" id="IPR011118">
    <property type="entry name" value="Tannase/feruloyl_esterase"/>
</dbReference>
<gene>
    <name evidence="9" type="ORF">FTOL_04227</name>
</gene>
<dbReference type="GO" id="GO:0008270">
    <property type="term" value="F:zinc ion binding"/>
    <property type="evidence" value="ECO:0007669"/>
    <property type="project" value="InterPro"/>
</dbReference>
<dbReference type="PANTHER" id="PTHR47784:SF4">
    <property type="entry name" value="ZN(II)2CYS6 TRANSCRIPTION FACTOR (EUROFUNG)"/>
    <property type="match status" value="1"/>
</dbReference>
<comment type="similarity">
    <text evidence="6">Belongs to the tannase family.</text>
</comment>
<evidence type="ECO:0000256" key="7">
    <source>
        <dbReference type="SAM" id="MobiDB-lite"/>
    </source>
</evidence>
<dbReference type="PROSITE" id="PS00463">
    <property type="entry name" value="ZN2_CY6_FUNGAL_1"/>
    <property type="match status" value="1"/>
</dbReference>
<dbReference type="PANTHER" id="PTHR47784">
    <property type="entry name" value="STEROL UPTAKE CONTROL PROTEIN 2"/>
    <property type="match status" value="1"/>
</dbReference>
<evidence type="ECO:0000256" key="6">
    <source>
        <dbReference type="RuleBase" id="RU361238"/>
    </source>
</evidence>
<evidence type="ECO:0000313" key="9">
    <source>
        <dbReference type="EMBL" id="SPJ74496.1"/>
    </source>
</evidence>
<feature type="region of interest" description="Disordered" evidence="7">
    <location>
        <begin position="1"/>
        <end position="26"/>
    </location>
</feature>
<protein>
    <recommendedName>
        <fullName evidence="6">Carboxylic ester hydrolase</fullName>
        <ecNumber evidence="6">3.1.1.-</ecNumber>
    </recommendedName>
</protein>
<dbReference type="InterPro" id="IPR001138">
    <property type="entry name" value="Zn2Cys6_DnaBD"/>
</dbReference>
<dbReference type="InterPro" id="IPR021858">
    <property type="entry name" value="Fun_TF"/>
</dbReference>
<sequence length="492" mass="54983">MTRLKKTPANRDIATKPRRTHRKSRNGCGACKKRHMKCDESRPICLNCKISNRGSQCIYINIGPRSPPQTASSSGTPLPLDASSFLPLSPPTSLAADASIDLALLPSTHTLGRGDLFDLNHFTLYHHLLTNRFSIISTDTGNENTISLILDYALKAPYLMNQLLALAALHLSKPPSVQQPYHQLAMSLQTRALTSFNEVRQEISEETCAPLFLFSSFVGVHVLCDTLQGPRESFGTVLDRFINYISIHRGVRAVTKQSWNTIKKSRLRPLLQHIEDAYPRIVSGGESTEILNRMIESNACPSTATKYHNAILTLQRSFSLHKGLKGPSGRQVDATIAFCLDVDDEYLDLLKKRQPEALGVIGQNGYIGRIQFCKMHLEARVIHDINVDDHEGLGSLDSFWEIIPNIKTFYRMFEVPGLLYCSGGKGGQPTNTFDALRAWVENGTVSAELPHSFEDDNGDEENRLLCSYPKKEWLKKHKIEKASYKSADFVCV</sequence>
<comment type="caution">
    <text evidence="9">The sequence shown here is derived from an EMBL/GenBank/DDBJ whole genome shotgun (WGS) entry which is preliminary data.</text>
</comment>
<keyword evidence="3 6" id="KW-0378">Hydrolase</keyword>
<keyword evidence="2" id="KW-0732">Signal</keyword>
<evidence type="ECO:0000256" key="3">
    <source>
        <dbReference type="ARBA" id="ARBA00022801"/>
    </source>
</evidence>
<dbReference type="EC" id="3.1.1.-" evidence="6"/>
<dbReference type="Gene3D" id="4.10.240.10">
    <property type="entry name" value="Zn(2)-C6 fungal-type DNA-binding domain"/>
    <property type="match status" value="1"/>
</dbReference>
<dbReference type="AlphaFoldDB" id="A0AAE8M539"/>
<feature type="domain" description="Zn(2)-C6 fungal-type" evidence="8">
    <location>
        <begin position="27"/>
        <end position="59"/>
    </location>
</feature>
<evidence type="ECO:0000256" key="2">
    <source>
        <dbReference type="ARBA" id="ARBA00022729"/>
    </source>
</evidence>
<keyword evidence="1" id="KW-0719">Serine esterase</keyword>
<evidence type="ECO:0000256" key="5">
    <source>
        <dbReference type="ARBA" id="ARBA00023242"/>
    </source>
</evidence>
<proteinExistence type="inferred from homology"/>
<dbReference type="PROSITE" id="PS50048">
    <property type="entry name" value="ZN2_CY6_FUNGAL_2"/>
    <property type="match status" value="1"/>
</dbReference>
<dbReference type="Pfam" id="PF07519">
    <property type="entry name" value="Tannase"/>
    <property type="match status" value="1"/>
</dbReference>
<evidence type="ECO:0000313" key="10">
    <source>
        <dbReference type="Proteomes" id="UP001187734"/>
    </source>
</evidence>
<dbReference type="Pfam" id="PF11951">
    <property type="entry name" value="Fungal_trans_2"/>
    <property type="match status" value="1"/>
</dbReference>